<name>A0AA51MP31_9GAMM</name>
<dbReference type="RefSeq" id="WP_308872185.1">
    <property type="nucleotide sequence ID" value="NZ_CP133217.1"/>
</dbReference>
<organism evidence="1">
    <name type="scientific">Thiothrix subterranea</name>
    <dbReference type="NCBI Taxonomy" id="2735563"/>
    <lineage>
        <taxon>Bacteria</taxon>
        <taxon>Pseudomonadati</taxon>
        <taxon>Pseudomonadota</taxon>
        <taxon>Gammaproteobacteria</taxon>
        <taxon>Thiotrichales</taxon>
        <taxon>Thiotrichaceae</taxon>
        <taxon>Thiothrix</taxon>
    </lineage>
</organism>
<dbReference type="Proteomes" id="UP001229862">
    <property type="component" value="Chromosome"/>
</dbReference>
<proteinExistence type="predicted"/>
<dbReference type="AlphaFoldDB" id="A0AA51MP31"/>
<sequence>MATVKKRKANRTILIMGEGATEKAFLKHLKNLYGQRGSGLAITIRSATGGSPEAIVRYTENIIKNHAYDRVAILMDTDVEWSKEARERAKKWNITLIGATPCIEGLLLRILGHTPPHRSEECKQVCARIFGGDLMDEMTYQDRLGIQVLEQKREQIPELDMLLGCFS</sequence>
<reference evidence="1" key="1">
    <citation type="submission" date="2023-08" db="EMBL/GenBank/DDBJ databases">
        <title>New molecular markers tilS and rpoB for phylogenetic and monitoring studies of the genus Thiothrix biodiversity.</title>
        <authorList>
            <person name="Ravin N.V."/>
            <person name="Smolyakov D."/>
            <person name="Markov N.D."/>
            <person name="Beletsky A.V."/>
            <person name="Mardanov A.V."/>
            <person name="Rudenko T.S."/>
            <person name="Grabovich M.Y."/>
        </authorList>
    </citation>
    <scope>NUCLEOTIDE SEQUENCE</scope>
    <source>
        <strain evidence="1">DNT52</strain>
    </source>
</reference>
<protein>
    <submittedName>
        <fullName evidence="1">RloB domain-containing protein</fullName>
    </submittedName>
</protein>
<accession>A0AA51MP31</accession>
<dbReference type="EMBL" id="CP133217">
    <property type="protein sequence ID" value="WML87708.1"/>
    <property type="molecule type" value="Genomic_DNA"/>
</dbReference>
<dbReference type="InterPro" id="IPR025591">
    <property type="entry name" value="RloB"/>
</dbReference>
<dbReference type="Pfam" id="PF13707">
    <property type="entry name" value="RloB"/>
    <property type="match status" value="1"/>
</dbReference>
<gene>
    <name evidence="1" type="ORF">RCG00_04915</name>
</gene>
<evidence type="ECO:0000313" key="1">
    <source>
        <dbReference type="EMBL" id="WML87708.1"/>
    </source>
</evidence>